<protein>
    <recommendedName>
        <fullName evidence="1">Secretion system C-terminal sorting domain-containing protein</fullName>
    </recommendedName>
</protein>
<evidence type="ECO:0000313" key="2">
    <source>
        <dbReference type="EMBL" id="CAA6802580.1"/>
    </source>
</evidence>
<dbReference type="InterPro" id="IPR026444">
    <property type="entry name" value="Secre_tail"/>
</dbReference>
<dbReference type="EMBL" id="CACVAQ010000078">
    <property type="protein sequence ID" value="CAA6802580.1"/>
    <property type="molecule type" value="Genomic_DNA"/>
</dbReference>
<evidence type="ECO:0000259" key="1">
    <source>
        <dbReference type="Pfam" id="PF18962"/>
    </source>
</evidence>
<dbReference type="AlphaFoldDB" id="A0A6S6RZG8"/>
<dbReference type="NCBIfam" id="TIGR04183">
    <property type="entry name" value="Por_Secre_tail"/>
    <property type="match status" value="1"/>
</dbReference>
<reference evidence="2" key="1">
    <citation type="submission" date="2020-01" db="EMBL/GenBank/DDBJ databases">
        <authorList>
            <person name="Meier V. D."/>
            <person name="Meier V D."/>
        </authorList>
    </citation>
    <scope>NUCLEOTIDE SEQUENCE</scope>
    <source>
        <strain evidence="2">HLG_WM_MAG_10</strain>
    </source>
</reference>
<sequence length="200" mass="22568">MKSLFLLVLINLFFVILPNTSNAQIEKPNLDFEVEFNDLEEQLEVFWATRLENSVVKLLDNNLNPIKTQILCKDMQGVIDVSDLPSDLYYVQVEHYTGVGIQPIVKVATKAHSSVSDKPLKEDFEFSIFPNPTQDQVTIKSKDFTAKSTVTILDLKGRQVQSSTLNSAKSIVDISNLAQGVYFVRIEDAYRVGVQQLVKK</sequence>
<feature type="domain" description="Secretion system C-terminal sorting" evidence="1">
    <location>
        <begin position="128"/>
        <end position="189"/>
    </location>
</feature>
<gene>
    <name evidence="2" type="ORF">HELGO_WM32280</name>
</gene>
<dbReference type="Pfam" id="PF18962">
    <property type="entry name" value="Por_Secre_tail"/>
    <property type="match status" value="1"/>
</dbReference>
<name>A0A6S6RZG8_9BACT</name>
<proteinExistence type="predicted"/>
<organism evidence="2">
    <name type="scientific">uncultured Aureispira sp</name>
    <dbReference type="NCBI Taxonomy" id="1331704"/>
    <lineage>
        <taxon>Bacteria</taxon>
        <taxon>Pseudomonadati</taxon>
        <taxon>Bacteroidota</taxon>
        <taxon>Saprospiria</taxon>
        <taxon>Saprospirales</taxon>
        <taxon>Saprospiraceae</taxon>
        <taxon>Aureispira</taxon>
        <taxon>environmental samples</taxon>
    </lineage>
</organism>
<accession>A0A6S6RZG8</accession>